<reference evidence="1 2" key="1">
    <citation type="journal article" date="2019" name="Nat. Med.">
        <title>A library of human gut bacterial isolates paired with longitudinal multiomics data enables mechanistic microbiome research.</title>
        <authorList>
            <person name="Poyet M."/>
            <person name="Groussin M."/>
            <person name="Gibbons S.M."/>
            <person name="Avila-Pacheco J."/>
            <person name="Jiang X."/>
            <person name="Kearney S.M."/>
            <person name="Perrotta A.R."/>
            <person name="Berdy B."/>
            <person name="Zhao S."/>
            <person name="Lieberman T.D."/>
            <person name="Swanson P.K."/>
            <person name="Smith M."/>
            <person name="Roesemann S."/>
            <person name="Alexander J.E."/>
            <person name="Rich S.A."/>
            <person name="Livny J."/>
            <person name="Vlamakis H."/>
            <person name="Clish C."/>
            <person name="Bullock K."/>
            <person name="Deik A."/>
            <person name="Scott J."/>
            <person name="Pierce K.A."/>
            <person name="Xavier R.J."/>
            <person name="Alm E.J."/>
        </authorList>
    </citation>
    <scope>NUCLEOTIDE SEQUENCE [LARGE SCALE GENOMIC DNA]</scope>
    <source>
        <strain evidence="1 2">BIOML-B9</strain>
    </source>
</reference>
<dbReference type="EMBL" id="WKQE01000003">
    <property type="protein sequence ID" value="MSC80113.1"/>
    <property type="molecule type" value="Genomic_DNA"/>
</dbReference>
<comment type="caution">
    <text evidence="1">The sequence shown here is derived from an EMBL/GenBank/DDBJ whole genome shotgun (WGS) entry which is preliminary data.</text>
</comment>
<evidence type="ECO:0000313" key="1">
    <source>
        <dbReference type="EMBL" id="MSC80113.1"/>
    </source>
</evidence>
<dbReference type="AlphaFoldDB" id="A0A6A8KI23"/>
<organism evidence="1 2">
    <name type="scientific">Faecalibacterium prausnitzii</name>
    <dbReference type="NCBI Taxonomy" id="853"/>
    <lineage>
        <taxon>Bacteria</taxon>
        <taxon>Bacillati</taxon>
        <taxon>Bacillota</taxon>
        <taxon>Clostridia</taxon>
        <taxon>Eubacteriales</taxon>
        <taxon>Oscillospiraceae</taxon>
        <taxon>Faecalibacterium</taxon>
    </lineage>
</organism>
<dbReference type="RefSeq" id="WP_154251722.1">
    <property type="nucleotide sequence ID" value="NZ_WKPZ01000023.1"/>
</dbReference>
<dbReference type="Proteomes" id="UP000477010">
    <property type="component" value="Unassembled WGS sequence"/>
</dbReference>
<accession>A0A6A8KI23</accession>
<name>A0A6A8KI23_9FIRM</name>
<sequence length="172" mass="19946">MVDRIVKEINICLENDCYISALGMALTLPDICGKAKYPQWKKQNVGLRYKKWYDEYIGFREIPSGPHSEDFSYLSGEVVYSLRNCLLHQGTPNIDNNRITEKRCKMDYFILVINKDEHITSSEFALNHDGARSGCGMKVDLYSLCGKLTRAASDYYHSNKELFDFFQYQLIQ</sequence>
<proteinExistence type="predicted"/>
<evidence type="ECO:0000313" key="2">
    <source>
        <dbReference type="Proteomes" id="UP000477010"/>
    </source>
</evidence>
<protein>
    <submittedName>
        <fullName evidence="1">Uncharacterized protein</fullName>
    </submittedName>
</protein>
<gene>
    <name evidence="1" type="ORF">GKD85_04635</name>
</gene>